<evidence type="ECO:0000313" key="8">
    <source>
        <dbReference type="EMBL" id="PYF68472.1"/>
    </source>
</evidence>
<dbReference type="SUPFAM" id="SSF88659">
    <property type="entry name" value="Sigma3 and sigma4 domains of RNA polymerase sigma factors"/>
    <property type="match status" value="1"/>
</dbReference>
<accession>A0A318U7G1</accession>
<dbReference type="NCBIfam" id="TIGR02937">
    <property type="entry name" value="sigma70-ECF"/>
    <property type="match status" value="1"/>
</dbReference>
<gene>
    <name evidence="8" type="ORF">B0O44_11259</name>
</gene>
<organism evidence="8 9">
    <name type="scientific">Pedobacter nutrimenti</name>
    <dbReference type="NCBI Taxonomy" id="1241337"/>
    <lineage>
        <taxon>Bacteria</taxon>
        <taxon>Pseudomonadati</taxon>
        <taxon>Bacteroidota</taxon>
        <taxon>Sphingobacteriia</taxon>
        <taxon>Sphingobacteriales</taxon>
        <taxon>Sphingobacteriaceae</taxon>
        <taxon>Pedobacter</taxon>
    </lineage>
</organism>
<evidence type="ECO:0000256" key="2">
    <source>
        <dbReference type="ARBA" id="ARBA00023015"/>
    </source>
</evidence>
<name>A0A318U7G1_9SPHI</name>
<dbReference type="InterPro" id="IPR007630">
    <property type="entry name" value="RNA_pol_sigma70_r4"/>
</dbReference>
<dbReference type="InterPro" id="IPR014284">
    <property type="entry name" value="RNA_pol_sigma-70_dom"/>
</dbReference>
<proteinExistence type="inferred from homology"/>
<evidence type="ECO:0000259" key="7">
    <source>
        <dbReference type="Pfam" id="PF04545"/>
    </source>
</evidence>
<evidence type="ECO:0000259" key="6">
    <source>
        <dbReference type="Pfam" id="PF04542"/>
    </source>
</evidence>
<protein>
    <submittedName>
        <fullName evidence="8">RNA polymerase sigma factor (Sigma-70 family)</fullName>
    </submittedName>
</protein>
<sequence length="301" mass="35297">MIEKVIKLTDESKLIRALKQRKDHAFDEVFTKYSKSLRNAVKEYVREHFLDDLIQDTFIKVWKCIDNYDPEKGRFYTWLVNVTKNNAIDLRRSKEYKKALMLQELDINIYSESLHMPGLNVDLIGFRKVIMDLNLKHYTILDLVYFKGFTLPEVSEELNLKLGTVKTRLRQTLIELRAYFKADKEKSENKSFSKRSDRNTNETQLNHNRLVDSEIGDDIKVSLNKKLRVVIQNSDLKLNYCSPMMGVNQATCYAYLRILRRSQTSEMNIEEERLKLAREVKMLIDNGTKSIGDIASILNIV</sequence>
<keyword evidence="2" id="KW-0805">Transcription regulation</keyword>
<dbReference type="Gene3D" id="1.10.1740.10">
    <property type="match status" value="1"/>
</dbReference>
<comment type="caution">
    <text evidence="8">The sequence shown here is derived from an EMBL/GenBank/DDBJ whole genome shotgun (WGS) entry which is preliminary data.</text>
</comment>
<dbReference type="Proteomes" id="UP000248198">
    <property type="component" value="Unassembled WGS sequence"/>
</dbReference>
<dbReference type="AlphaFoldDB" id="A0A318U7G1"/>
<evidence type="ECO:0000256" key="3">
    <source>
        <dbReference type="ARBA" id="ARBA00023082"/>
    </source>
</evidence>
<dbReference type="GO" id="GO:0006352">
    <property type="term" value="P:DNA-templated transcription initiation"/>
    <property type="evidence" value="ECO:0007669"/>
    <property type="project" value="InterPro"/>
</dbReference>
<feature type="domain" description="RNA polymerase sigma-70 region 4" evidence="7">
    <location>
        <begin position="132"/>
        <end position="177"/>
    </location>
</feature>
<keyword evidence="5" id="KW-0804">Transcription</keyword>
<dbReference type="PANTHER" id="PTHR43133">
    <property type="entry name" value="RNA POLYMERASE ECF-TYPE SIGMA FACTO"/>
    <property type="match status" value="1"/>
</dbReference>
<dbReference type="InterPro" id="IPR036388">
    <property type="entry name" value="WH-like_DNA-bd_sf"/>
</dbReference>
<evidence type="ECO:0000256" key="5">
    <source>
        <dbReference type="ARBA" id="ARBA00023163"/>
    </source>
</evidence>
<dbReference type="Pfam" id="PF04545">
    <property type="entry name" value="Sigma70_r4"/>
    <property type="match status" value="1"/>
</dbReference>
<dbReference type="SUPFAM" id="SSF88946">
    <property type="entry name" value="Sigma2 domain of RNA polymerase sigma factors"/>
    <property type="match status" value="1"/>
</dbReference>
<dbReference type="PANTHER" id="PTHR43133:SF62">
    <property type="entry name" value="RNA POLYMERASE SIGMA FACTOR SIGZ"/>
    <property type="match status" value="1"/>
</dbReference>
<dbReference type="InterPro" id="IPR039425">
    <property type="entry name" value="RNA_pol_sigma-70-like"/>
</dbReference>
<dbReference type="GO" id="GO:0016987">
    <property type="term" value="F:sigma factor activity"/>
    <property type="evidence" value="ECO:0007669"/>
    <property type="project" value="UniProtKB-KW"/>
</dbReference>
<keyword evidence="4" id="KW-0238">DNA-binding</keyword>
<dbReference type="Gene3D" id="1.10.10.10">
    <property type="entry name" value="Winged helix-like DNA-binding domain superfamily/Winged helix DNA-binding domain"/>
    <property type="match status" value="1"/>
</dbReference>
<dbReference type="InterPro" id="IPR007627">
    <property type="entry name" value="RNA_pol_sigma70_r2"/>
</dbReference>
<dbReference type="OrthoDB" id="9790423at2"/>
<evidence type="ECO:0000313" key="9">
    <source>
        <dbReference type="Proteomes" id="UP000248198"/>
    </source>
</evidence>
<dbReference type="GO" id="GO:0003677">
    <property type="term" value="F:DNA binding"/>
    <property type="evidence" value="ECO:0007669"/>
    <property type="project" value="UniProtKB-KW"/>
</dbReference>
<dbReference type="InterPro" id="IPR013325">
    <property type="entry name" value="RNA_pol_sigma_r2"/>
</dbReference>
<dbReference type="Pfam" id="PF04542">
    <property type="entry name" value="Sigma70_r2"/>
    <property type="match status" value="1"/>
</dbReference>
<feature type="domain" description="RNA polymerase sigma-70 region 2" evidence="6">
    <location>
        <begin position="30"/>
        <end position="94"/>
    </location>
</feature>
<keyword evidence="9" id="KW-1185">Reference proteome</keyword>
<dbReference type="InterPro" id="IPR013324">
    <property type="entry name" value="RNA_pol_sigma_r3/r4-like"/>
</dbReference>
<dbReference type="EMBL" id="QKLU01000012">
    <property type="protein sequence ID" value="PYF68472.1"/>
    <property type="molecule type" value="Genomic_DNA"/>
</dbReference>
<evidence type="ECO:0000256" key="4">
    <source>
        <dbReference type="ARBA" id="ARBA00023125"/>
    </source>
</evidence>
<reference evidence="8 9" key="1">
    <citation type="submission" date="2018-06" db="EMBL/GenBank/DDBJ databases">
        <title>Genomic Encyclopedia of Archaeal and Bacterial Type Strains, Phase II (KMG-II): from individual species to whole genera.</title>
        <authorList>
            <person name="Goeker M."/>
        </authorList>
    </citation>
    <scope>NUCLEOTIDE SEQUENCE [LARGE SCALE GENOMIC DNA]</scope>
    <source>
        <strain evidence="8 9">DSM 27372</strain>
    </source>
</reference>
<dbReference type="RefSeq" id="WP_110834729.1">
    <property type="nucleotide sequence ID" value="NZ_QKLU01000012.1"/>
</dbReference>
<evidence type="ECO:0000256" key="1">
    <source>
        <dbReference type="ARBA" id="ARBA00010641"/>
    </source>
</evidence>
<keyword evidence="3" id="KW-0731">Sigma factor</keyword>
<comment type="similarity">
    <text evidence="1">Belongs to the sigma-70 factor family. ECF subfamily.</text>
</comment>